<accession>A0A502ENA7</accession>
<dbReference type="CDD" id="cd09176">
    <property type="entry name" value="PLDc_unchar6"/>
    <property type="match status" value="1"/>
</dbReference>
<keyword evidence="3" id="KW-1185">Reference proteome</keyword>
<organism evidence="2 3">
    <name type="scientific">Flavobacterium pectinovorum</name>
    <dbReference type="NCBI Taxonomy" id="29533"/>
    <lineage>
        <taxon>Bacteria</taxon>
        <taxon>Pseudomonadati</taxon>
        <taxon>Bacteroidota</taxon>
        <taxon>Flavobacteriia</taxon>
        <taxon>Flavobacteriales</taxon>
        <taxon>Flavobacteriaceae</taxon>
        <taxon>Flavobacterium</taxon>
    </lineage>
</organism>
<dbReference type="OrthoDB" id="5500241at2"/>
<dbReference type="RefSeq" id="WP_140509417.1">
    <property type="nucleotide sequence ID" value="NZ_RCZH01000012.1"/>
</dbReference>
<evidence type="ECO:0000259" key="1">
    <source>
        <dbReference type="Pfam" id="PF13091"/>
    </source>
</evidence>
<sequence length="311" mass="37060">MAEFLNTDKLREQLIKIIETAQDEVVLISPYIQTNTLLLEELEKADNRGVVITIVYKEGKLSDFERKKLIKFKNLNLLSHPNLHSKCYFNEIYLIITSLNLYDYSQRNNREMGVLFRRTDEERNGLSDYKTGQDDDSFFQDAILEMKSIINGSDVEKEGQKTKEKGFEIQIAKTNYDLILEKCNLYNKYSKNKKFVPFQSGEDWYPKCENFLDKVDLVIEGRRSLIYLNFDEKRCEEIFNVLNTKRNKGDFEVVYCFRMYWTYHKSAIYLYPLNHHELWNIDKSDEFYSKFFLGLNEVFKKLKPSIEKSKK</sequence>
<dbReference type="InterPro" id="IPR025202">
    <property type="entry name" value="PLD-like_dom"/>
</dbReference>
<evidence type="ECO:0000313" key="3">
    <source>
        <dbReference type="Proteomes" id="UP000319700"/>
    </source>
</evidence>
<comment type="caution">
    <text evidence="2">The sequence shown here is derived from an EMBL/GenBank/DDBJ whole genome shotgun (WGS) entry which is preliminary data.</text>
</comment>
<name>A0A502ENA7_9FLAO</name>
<feature type="domain" description="Phospholipase D-like" evidence="1">
    <location>
        <begin position="14"/>
        <end position="117"/>
    </location>
</feature>
<reference evidence="2 3" key="1">
    <citation type="journal article" date="2019" name="Environ. Microbiol.">
        <title>Species interactions and distinct microbial communities in high Arctic permafrost affected cryosols are associated with the CH4 and CO2 gas fluxes.</title>
        <authorList>
            <person name="Altshuler I."/>
            <person name="Hamel J."/>
            <person name="Turney S."/>
            <person name="Magnuson E."/>
            <person name="Levesque R."/>
            <person name="Greer C."/>
            <person name="Whyte L.G."/>
        </authorList>
    </citation>
    <scope>NUCLEOTIDE SEQUENCE [LARGE SCALE GENOMIC DNA]</scope>
    <source>
        <strain evidence="2 3">42</strain>
    </source>
</reference>
<protein>
    <recommendedName>
        <fullName evidence="1">Phospholipase D-like domain-containing protein</fullName>
    </recommendedName>
</protein>
<dbReference type="Gene3D" id="3.30.870.10">
    <property type="entry name" value="Endonuclease Chain A"/>
    <property type="match status" value="1"/>
</dbReference>
<gene>
    <name evidence="2" type="ORF">EAH81_17570</name>
</gene>
<dbReference type="InterPro" id="IPR059166">
    <property type="entry name" value="PLD-like_cat"/>
</dbReference>
<evidence type="ECO:0000313" key="2">
    <source>
        <dbReference type="EMBL" id="TPG37741.1"/>
    </source>
</evidence>
<proteinExistence type="predicted"/>
<dbReference type="EMBL" id="RCZH01000012">
    <property type="protein sequence ID" value="TPG37741.1"/>
    <property type="molecule type" value="Genomic_DNA"/>
</dbReference>
<dbReference type="Proteomes" id="UP000319700">
    <property type="component" value="Unassembled WGS sequence"/>
</dbReference>
<dbReference type="Pfam" id="PF13091">
    <property type="entry name" value="PLDc_2"/>
    <property type="match status" value="1"/>
</dbReference>
<dbReference type="AlphaFoldDB" id="A0A502ENA7"/>
<dbReference type="SUPFAM" id="SSF56024">
    <property type="entry name" value="Phospholipase D/nuclease"/>
    <property type="match status" value="1"/>
</dbReference>